<dbReference type="Proteomes" id="UP000218606">
    <property type="component" value="Chromosome"/>
</dbReference>
<dbReference type="Pfam" id="PF07931">
    <property type="entry name" value="CPT"/>
    <property type="match status" value="1"/>
</dbReference>
<evidence type="ECO:0000313" key="3">
    <source>
        <dbReference type="EMBL" id="ATG45110.1"/>
    </source>
</evidence>
<dbReference type="SUPFAM" id="SSF52540">
    <property type="entry name" value="P-loop containing nucleoside triphosphate hydrolases"/>
    <property type="match status" value="1"/>
</dbReference>
<feature type="binding site" evidence="2">
    <location>
        <begin position="9"/>
        <end position="16"/>
    </location>
    <ligand>
        <name>ATP</name>
        <dbReference type="ChEBI" id="CHEBI:30616"/>
    </ligand>
</feature>
<dbReference type="InterPro" id="IPR012853">
    <property type="entry name" value="CPT"/>
</dbReference>
<evidence type="ECO:0000256" key="2">
    <source>
        <dbReference type="PIRSR" id="PIRSR007531-2"/>
    </source>
</evidence>
<reference evidence="3 4" key="1">
    <citation type="journal article" date="2017" name="Front. Microbiol.">
        <title>Phaeobacter piscinae sp. nov., a species of the Roseobacter group and potential aquaculture probiont.</title>
        <authorList>
            <person name="Sonnenschein E.C."/>
            <person name="Phippen C.B.W."/>
            <person name="Nielsen K.F."/>
            <person name="Mateiu R.V."/>
            <person name="Melchiorsen J."/>
            <person name="Gram L."/>
            <person name="Overmann J."/>
            <person name="Freese H.M."/>
        </authorList>
    </citation>
    <scope>NUCLEOTIDE SEQUENCE [LARGE SCALE GENOMIC DNA]</scope>
    <source>
        <strain evidence="3 4">P13</strain>
    </source>
</reference>
<feature type="active site" evidence="1">
    <location>
        <position position="36"/>
    </location>
</feature>
<dbReference type="EMBL" id="CP010767">
    <property type="protein sequence ID" value="ATG45110.1"/>
    <property type="molecule type" value="Genomic_DNA"/>
</dbReference>
<sequence>MALILFLHGASSSGKSTLANALRDQASRPFLHLSIDHLRDSGVWRPADYPDWSTARPAFFAGFHRMLAGFAEAGNDLIVEHILDTPGWHAELQALLSRHDIVFVGLRPPLATLTQREKIRGNRPAGSAARDAAHVHDGLRYDLEFDGSTPVADMAQTLLTHLQTPRPRSCFFAG</sequence>
<dbReference type="GO" id="GO:0005524">
    <property type="term" value="F:ATP binding"/>
    <property type="evidence" value="ECO:0007669"/>
    <property type="project" value="InterPro"/>
</dbReference>
<gene>
    <name evidence="3" type="ORF">PhaeoP13_03221</name>
</gene>
<name>A0AAN1GTZ7_9RHOB</name>
<proteinExistence type="predicted"/>
<organism evidence="3 4">
    <name type="scientific">Phaeobacter piscinae</name>
    <dbReference type="NCBI Taxonomy" id="1580596"/>
    <lineage>
        <taxon>Bacteria</taxon>
        <taxon>Pseudomonadati</taxon>
        <taxon>Pseudomonadota</taxon>
        <taxon>Alphaproteobacteria</taxon>
        <taxon>Rhodobacterales</taxon>
        <taxon>Roseobacteraceae</taxon>
        <taxon>Phaeobacter</taxon>
    </lineage>
</organism>
<dbReference type="AlphaFoldDB" id="A0AAN1GTZ7"/>
<dbReference type="RefSeq" id="WP_096872892.1">
    <property type="nucleotide sequence ID" value="NZ_CP010715.1"/>
</dbReference>
<dbReference type="GO" id="GO:0016740">
    <property type="term" value="F:transferase activity"/>
    <property type="evidence" value="ECO:0007669"/>
    <property type="project" value="InterPro"/>
</dbReference>
<dbReference type="PIRSF" id="PIRSF007531">
    <property type="entry name" value="CPT"/>
    <property type="match status" value="1"/>
</dbReference>
<dbReference type="Gene3D" id="3.40.50.300">
    <property type="entry name" value="P-loop containing nucleotide triphosphate hydrolases"/>
    <property type="match status" value="1"/>
</dbReference>
<dbReference type="InterPro" id="IPR027417">
    <property type="entry name" value="P-loop_NTPase"/>
</dbReference>
<accession>A0AAN1GTZ7</accession>
<protein>
    <submittedName>
        <fullName evidence="3">Chloramphenicol phosphotransferase-like protein</fullName>
    </submittedName>
</protein>
<evidence type="ECO:0000313" key="4">
    <source>
        <dbReference type="Proteomes" id="UP000218606"/>
    </source>
</evidence>
<evidence type="ECO:0000256" key="1">
    <source>
        <dbReference type="PIRSR" id="PIRSR007531-1"/>
    </source>
</evidence>